<dbReference type="PANTHER" id="PTHR11264:SF0">
    <property type="entry name" value="URACIL-DNA GLYCOSYLASE"/>
    <property type="match status" value="1"/>
</dbReference>
<dbReference type="PROSITE" id="PS00130">
    <property type="entry name" value="U_DNA_GLYCOSYLASE"/>
    <property type="match status" value="1"/>
</dbReference>
<dbReference type="Gene3D" id="3.40.470.10">
    <property type="entry name" value="Uracil-DNA glycosylase-like domain"/>
    <property type="match status" value="1"/>
</dbReference>
<dbReference type="Pfam" id="PF03167">
    <property type="entry name" value="UDG"/>
    <property type="match status" value="1"/>
</dbReference>
<accession>A0A6J6C014</accession>
<evidence type="ECO:0000313" key="6">
    <source>
        <dbReference type="EMBL" id="CAB4543833.1"/>
    </source>
</evidence>
<dbReference type="InterPro" id="IPR005122">
    <property type="entry name" value="Uracil-DNA_glycosylase-like"/>
</dbReference>
<dbReference type="SMART" id="SM00987">
    <property type="entry name" value="UreE_C"/>
    <property type="match status" value="1"/>
</dbReference>
<dbReference type="EMBL" id="CAEZST010000005">
    <property type="protein sequence ID" value="CAB4543833.1"/>
    <property type="molecule type" value="Genomic_DNA"/>
</dbReference>
<evidence type="ECO:0000256" key="3">
    <source>
        <dbReference type="ARBA" id="ARBA00022801"/>
    </source>
</evidence>
<dbReference type="InterPro" id="IPR036895">
    <property type="entry name" value="Uracil-DNA_glycosylase-like_sf"/>
</dbReference>
<evidence type="ECO:0000256" key="4">
    <source>
        <dbReference type="ARBA" id="ARBA00023204"/>
    </source>
</evidence>
<keyword evidence="4" id="KW-0234">DNA repair</keyword>
<dbReference type="NCBIfam" id="NF003588">
    <property type="entry name" value="PRK05254.1-1"/>
    <property type="match status" value="1"/>
</dbReference>
<evidence type="ECO:0000256" key="1">
    <source>
        <dbReference type="ARBA" id="ARBA00008184"/>
    </source>
</evidence>
<dbReference type="NCBIfam" id="NF003592">
    <property type="entry name" value="PRK05254.1-5"/>
    <property type="match status" value="1"/>
</dbReference>
<comment type="similarity">
    <text evidence="1">Belongs to the uracil-DNA glycosylase (UDG) superfamily. UNG family.</text>
</comment>
<organism evidence="6">
    <name type="scientific">freshwater metagenome</name>
    <dbReference type="NCBI Taxonomy" id="449393"/>
    <lineage>
        <taxon>unclassified sequences</taxon>
        <taxon>metagenomes</taxon>
        <taxon>ecological metagenomes</taxon>
    </lineage>
</organism>
<protein>
    <submittedName>
        <fullName evidence="6">Unannotated protein</fullName>
    </submittedName>
</protein>
<dbReference type="InterPro" id="IPR002043">
    <property type="entry name" value="UDG_fam1"/>
</dbReference>
<feature type="domain" description="Uracil-DNA glycosylase-like" evidence="5">
    <location>
        <begin position="44"/>
        <end position="202"/>
    </location>
</feature>
<dbReference type="AlphaFoldDB" id="A0A6J6C014"/>
<dbReference type="GO" id="GO:0097510">
    <property type="term" value="P:base-excision repair, AP site formation via deaminated base removal"/>
    <property type="evidence" value="ECO:0007669"/>
    <property type="project" value="TreeGrafter"/>
</dbReference>
<keyword evidence="3" id="KW-0378">Hydrolase</keyword>
<name>A0A6J6C014_9ZZZZ</name>
<dbReference type="CDD" id="cd10027">
    <property type="entry name" value="UDG-F1-like"/>
    <property type="match status" value="1"/>
</dbReference>
<reference evidence="6" key="1">
    <citation type="submission" date="2020-05" db="EMBL/GenBank/DDBJ databases">
        <authorList>
            <person name="Chiriac C."/>
            <person name="Salcher M."/>
            <person name="Ghai R."/>
            <person name="Kavagutti S V."/>
        </authorList>
    </citation>
    <scope>NUCLEOTIDE SEQUENCE</scope>
</reference>
<dbReference type="SUPFAM" id="SSF52141">
    <property type="entry name" value="Uracil-DNA glycosylase-like"/>
    <property type="match status" value="1"/>
</dbReference>
<dbReference type="GO" id="GO:0004844">
    <property type="term" value="F:uracil DNA N-glycosylase activity"/>
    <property type="evidence" value="ECO:0007669"/>
    <property type="project" value="InterPro"/>
</dbReference>
<keyword evidence="2" id="KW-0227">DNA damage</keyword>
<dbReference type="InterPro" id="IPR018085">
    <property type="entry name" value="Ura-DNA_Glyclase_AS"/>
</dbReference>
<evidence type="ECO:0000256" key="2">
    <source>
        <dbReference type="ARBA" id="ARBA00022763"/>
    </source>
</evidence>
<proteinExistence type="inferred from homology"/>
<dbReference type="PANTHER" id="PTHR11264">
    <property type="entry name" value="URACIL-DNA GLYCOSYLASE"/>
    <property type="match status" value="1"/>
</dbReference>
<sequence length="213" mass="24198">MLDSVHPDWNPLFHAQRELLDSIRQQLSGETFIPSETAIFRAYERSPQQYRVLIIGQDPYPNPEHAMGLAFAVPAQTRPLPPSLKNILMELESDLGITDGDSDISRWQNRGVMLLNRHLTTNENQTGAHFKLGWDAFTKETVRYLAAVRENRLVSILWGTKAQELEEELANSKVIKSVHPSPLSSYRGFFGSKPFSRANQLLTELGEQPIDWS</sequence>
<dbReference type="HAMAP" id="MF_00148">
    <property type="entry name" value="UDG"/>
    <property type="match status" value="1"/>
</dbReference>
<gene>
    <name evidence="6" type="ORF">UFOPK1503_00450</name>
</gene>
<dbReference type="SMART" id="SM00986">
    <property type="entry name" value="UDG"/>
    <property type="match status" value="1"/>
</dbReference>
<evidence type="ECO:0000259" key="5">
    <source>
        <dbReference type="SMART" id="SM00986"/>
    </source>
</evidence>